<feature type="compositionally biased region" description="Basic and acidic residues" evidence="1">
    <location>
        <begin position="202"/>
        <end position="219"/>
    </location>
</feature>
<accession>A0A426Z1H2</accession>
<reference evidence="2 3" key="1">
    <citation type="journal article" date="2014" name="Agronomy (Basel)">
        <title>A Draft Genome Sequence for Ensete ventricosum, the Drought-Tolerant Tree Against Hunger.</title>
        <authorList>
            <person name="Harrison J."/>
            <person name="Moore K.A."/>
            <person name="Paszkiewicz K."/>
            <person name="Jones T."/>
            <person name="Grant M."/>
            <person name="Ambacheew D."/>
            <person name="Muzemil S."/>
            <person name="Studholme D.J."/>
        </authorList>
    </citation>
    <scope>NUCLEOTIDE SEQUENCE [LARGE SCALE GENOMIC DNA]</scope>
</reference>
<proteinExistence type="predicted"/>
<organism evidence="2 3">
    <name type="scientific">Ensete ventricosum</name>
    <name type="common">Abyssinian banana</name>
    <name type="synonym">Musa ensete</name>
    <dbReference type="NCBI Taxonomy" id="4639"/>
    <lineage>
        <taxon>Eukaryota</taxon>
        <taxon>Viridiplantae</taxon>
        <taxon>Streptophyta</taxon>
        <taxon>Embryophyta</taxon>
        <taxon>Tracheophyta</taxon>
        <taxon>Spermatophyta</taxon>
        <taxon>Magnoliopsida</taxon>
        <taxon>Liliopsida</taxon>
        <taxon>Zingiberales</taxon>
        <taxon>Musaceae</taxon>
        <taxon>Ensete</taxon>
    </lineage>
</organism>
<feature type="region of interest" description="Disordered" evidence="1">
    <location>
        <begin position="190"/>
        <end position="219"/>
    </location>
</feature>
<sequence>MATCQTCPPSSSVATRGVLGAAPPGGASSRPACLPPMSQRPCIDAPVATSQVALRVVARSRLYDRAGVGSQGGCVSFRDLTLWRLRLKWGLPVRGYRLLRLRKCRRGSRLVSCRMCMSFYSNGYEAPVPEVLTTHVAYHAIVLHHSFHGPHGEVHGVPPATKEGRSCPPYLCQVGRMMVDPPMLVSGQAQSRRVGHVVGPDVRGRKDMTDKLSGCRDDCPRSPWADTSRRIARDDVAIHVVLRLPSRIRFCLPRRHQWRVSNQTTVCSGVTATVLTHRNSSRPAGEEARKPDDSPPGAIMLMNHLREFHELSHPTGKDSIPSLVMN</sequence>
<dbReference type="AlphaFoldDB" id="A0A426Z1H2"/>
<feature type="compositionally biased region" description="Basic and acidic residues" evidence="1">
    <location>
        <begin position="284"/>
        <end position="293"/>
    </location>
</feature>
<feature type="region of interest" description="Disordered" evidence="1">
    <location>
        <begin position="277"/>
        <end position="297"/>
    </location>
</feature>
<name>A0A426Z1H2_ENSVE</name>
<comment type="caution">
    <text evidence="2">The sequence shown here is derived from an EMBL/GenBank/DDBJ whole genome shotgun (WGS) entry which is preliminary data.</text>
</comment>
<evidence type="ECO:0000256" key="1">
    <source>
        <dbReference type="SAM" id="MobiDB-lite"/>
    </source>
</evidence>
<protein>
    <submittedName>
        <fullName evidence="2">Uncharacterized protein</fullName>
    </submittedName>
</protein>
<evidence type="ECO:0000313" key="2">
    <source>
        <dbReference type="EMBL" id="RRT57817.1"/>
    </source>
</evidence>
<evidence type="ECO:0000313" key="3">
    <source>
        <dbReference type="Proteomes" id="UP000287651"/>
    </source>
</evidence>
<dbReference type="EMBL" id="AMZH03008987">
    <property type="protein sequence ID" value="RRT57817.1"/>
    <property type="molecule type" value="Genomic_DNA"/>
</dbReference>
<gene>
    <name evidence="2" type="ORF">B296_00003527</name>
</gene>
<dbReference type="Proteomes" id="UP000287651">
    <property type="component" value="Unassembled WGS sequence"/>
</dbReference>